<evidence type="ECO:0000256" key="11">
    <source>
        <dbReference type="RuleBase" id="RU003357"/>
    </source>
</evidence>
<keyword evidence="16" id="KW-1185">Reference proteome</keyword>
<keyword evidence="9 10" id="KW-0998">Cell outer membrane</keyword>
<evidence type="ECO:0000313" key="16">
    <source>
        <dbReference type="Proteomes" id="UP000293874"/>
    </source>
</evidence>
<dbReference type="PANTHER" id="PTHR30069">
    <property type="entry name" value="TONB-DEPENDENT OUTER MEMBRANE RECEPTOR"/>
    <property type="match status" value="1"/>
</dbReference>
<reference evidence="15 16" key="1">
    <citation type="submission" date="2019-02" db="EMBL/GenBank/DDBJ databases">
        <title>Genomic Encyclopedia of Type Strains, Phase IV (KMG-IV): sequencing the most valuable type-strain genomes for metagenomic binning, comparative biology and taxonomic classification.</title>
        <authorList>
            <person name="Goeker M."/>
        </authorList>
    </citation>
    <scope>NUCLEOTIDE SEQUENCE [LARGE SCALE GENOMIC DNA]</scope>
    <source>
        <strain evidence="15 16">DSM 18116</strain>
    </source>
</reference>
<keyword evidence="7 10" id="KW-0472">Membrane</keyword>
<dbReference type="Pfam" id="PF07715">
    <property type="entry name" value="Plug"/>
    <property type="match status" value="1"/>
</dbReference>
<keyword evidence="2 10" id="KW-0813">Transport</keyword>
<organism evidence="15 16">
    <name type="scientific">Pseudobacter ginsenosidimutans</name>
    <dbReference type="NCBI Taxonomy" id="661488"/>
    <lineage>
        <taxon>Bacteria</taxon>
        <taxon>Pseudomonadati</taxon>
        <taxon>Bacteroidota</taxon>
        <taxon>Chitinophagia</taxon>
        <taxon>Chitinophagales</taxon>
        <taxon>Chitinophagaceae</taxon>
        <taxon>Pseudobacter</taxon>
    </lineage>
</organism>
<dbReference type="Proteomes" id="UP000293874">
    <property type="component" value="Unassembled WGS sequence"/>
</dbReference>
<proteinExistence type="inferred from homology"/>
<keyword evidence="4 10" id="KW-0812">Transmembrane</keyword>
<evidence type="ECO:0000259" key="14">
    <source>
        <dbReference type="Pfam" id="PF07715"/>
    </source>
</evidence>
<dbReference type="Gene3D" id="2.40.170.20">
    <property type="entry name" value="TonB-dependent receptor, beta-barrel domain"/>
    <property type="match status" value="1"/>
</dbReference>
<feature type="chain" id="PRO_5020592185" evidence="12">
    <location>
        <begin position="26"/>
        <end position="710"/>
    </location>
</feature>
<dbReference type="Gene3D" id="2.170.130.10">
    <property type="entry name" value="TonB-dependent receptor, plug domain"/>
    <property type="match status" value="1"/>
</dbReference>
<dbReference type="EMBL" id="SGXA01000001">
    <property type="protein sequence ID" value="RZS75641.1"/>
    <property type="molecule type" value="Genomic_DNA"/>
</dbReference>
<evidence type="ECO:0000259" key="13">
    <source>
        <dbReference type="Pfam" id="PF00593"/>
    </source>
</evidence>
<evidence type="ECO:0000256" key="2">
    <source>
        <dbReference type="ARBA" id="ARBA00022448"/>
    </source>
</evidence>
<evidence type="ECO:0000256" key="7">
    <source>
        <dbReference type="ARBA" id="ARBA00023136"/>
    </source>
</evidence>
<dbReference type="Pfam" id="PF00593">
    <property type="entry name" value="TonB_dep_Rec_b-barrel"/>
    <property type="match status" value="1"/>
</dbReference>
<dbReference type="GO" id="GO:0015344">
    <property type="term" value="F:siderophore uptake transmembrane transporter activity"/>
    <property type="evidence" value="ECO:0007669"/>
    <property type="project" value="TreeGrafter"/>
</dbReference>
<dbReference type="PANTHER" id="PTHR30069:SF29">
    <property type="entry name" value="HEMOGLOBIN AND HEMOGLOBIN-HAPTOGLOBIN-BINDING PROTEIN 1-RELATED"/>
    <property type="match status" value="1"/>
</dbReference>
<keyword evidence="3 10" id="KW-1134">Transmembrane beta strand</keyword>
<evidence type="ECO:0000256" key="9">
    <source>
        <dbReference type="ARBA" id="ARBA00023237"/>
    </source>
</evidence>
<comment type="similarity">
    <text evidence="10 11">Belongs to the TonB-dependent receptor family.</text>
</comment>
<sequence>MNISSSISSLSCTLFLLLCLEPVHAQDSAKKLQEVIITESRTRNLDNVINIHKVPAPVTIIDKKTIAIMGSRRLDEVLREQTGMAIVSDLGSGNRSIGLQMQGFSSEYITILINGQPIAGRNSGNLDLSRISVSDIERIEVIKGASSSLFGSEALGGVVNIITRQQVTQTQALVSLQHGTYKTTDATIEAETPFAKKKGGAWLTANYYRTDGFNVNTKYLREGKTSPPYDNLSFMARTNYDFDKAGSLHFTARYANRHSIMDRSYGAMPTRDVLDEDDLNAMLAHNLKLGVNTRIISRYYFTTYKSSQEVTLRENGITLQNNDFKENIHRVEMQASHDFKPQKLSLIGGAGGAWMQNIAEAKGAGGNMTNYFAYTQASWQPVNALNIIAGFRLDGNSVYGQKVSPAAGISYALNSWLTAKMSVGRGFKSPTYKQLYQVFTNVTQGYTIVGANVFEQSIADLKAAGQVQAVWEIAGAITDLKPETSTSWNGGVIIKPVEKLKINFNGFYNTIYNQIVNQQVGLKKNGSQLFSWFNIAKAYTYGAEAGIHWNPMKGLVISGGYQLLYAKDQTVIDSIKNGGSKYRTVRAPNAVRPAGVSDYFGLPDRSRHMANLQIFYEYKPLGLALSVRMNYRSKAGFQDMDNNGYIDRYDAFVDGFALLNASVQKKILKERLTLQLTAENINDYTDYLMPAQPGRMILAGLVWRCFKQAQ</sequence>
<accession>A0A4Q7N3T5</accession>
<feature type="domain" description="TonB-dependent receptor-like beta-barrel" evidence="13">
    <location>
        <begin position="204"/>
        <end position="681"/>
    </location>
</feature>
<protein>
    <submittedName>
        <fullName evidence="15">Outer membrane receptor for ferrienterochelin and colicins</fullName>
    </submittedName>
</protein>
<dbReference type="GO" id="GO:0044718">
    <property type="term" value="P:siderophore transmembrane transport"/>
    <property type="evidence" value="ECO:0007669"/>
    <property type="project" value="TreeGrafter"/>
</dbReference>
<dbReference type="InterPro" id="IPR036942">
    <property type="entry name" value="Beta-barrel_TonB_sf"/>
</dbReference>
<evidence type="ECO:0000256" key="12">
    <source>
        <dbReference type="SAM" id="SignalP"/>
    </source>
</evidence>
<keyword evidence="8 15" id="KW-0675">Receptor</keyword>
<evidence type="ECO:0000256" key="6">
    <source>
        <dbReference type="ARBA" id="ARBA00023077"/>
    </source>
</evidence>
<keyword evidence="5 12" id="KW-0732">Signal</keyword>
<name>A0A4Q7N3T5_9BACT</name>
<evidence type="ECO:0000256" key="3">
    <source>
        <dbReference type="ARBA" id="ARBA00022452"/>
    </source>
</evidence>
<dbReference type="PROSITE" id="PS52016">
    <property type="entry name" value="TONB_DEPENDENT_REC_3"/>
    <property type="match status" value="1"/>
</dbReference>
<dbReference type="InterPro" id="IPR000531">
    <property type="entry name" value="Beta-barrel_TonB"/>
</dbReference>
<feature type="signal peptide" evidence="12">
    <location>
        <begin position="1"/>
        <end position="25"/>
    </location>
</feature>
<keyword evidence="6 11" id="KW-0798">TonB box</keyword>
<dbReference type="CDD" id="cd01347">
    <property type="entry name" value="ligand_gated_channel"/>
    <property type="match status" value="1"/>
</dbReference>
<evidence type="ECO:0000256" key="10">
    <source>
        <dbReference type="PROSITE-ProRule" id="PRU01360"/>
    </source>
</evidence>
<evidence type="ECO:0000313" key="15">
    <source>
        <dbReference type="EMBL" id="RZS75641.1"/>
    </source>
</evidence>
<comment type="caution">
    <text evidence="15">The sequence shown here is derived from an EMBL/GenBank/DDBJ whole genome shotgun (WGS) entry which is preliminary data.</text>
</comment>
<gene>
    <name evidence="15" type="ORF">EV199_1513</name>
</gene>
<dbReference type="GO" id="GO:0009279">
    <property type="term" value="C:cell outer membrane"/>
    <property type="evidence" value="ECO:0007669"/>
    <property type="project" value="UniProtKB-SubCell"/>
</dbReference>
<dbReference type="InterPro" id="IPR012910">
    <property type="entry name" value="Plug_dom"/>
</dbReference>
<evidence type="ECO:0000256" key="4">
    <source>
        <dbReference type="ARBA" id="ARBA00022692"/>
    </source>
</evidence>
<feature type="domain" description="TonB-dependent receptor plug" evidence="14">
    <location>
        <begin position="53"/>
        <end position="158"/>
    </location>
</feature>
<comment type="subcellular location">
    <subcellularLocation>
        <location evidence="1 10">Cell outer membrane</location>
        <topology evidence="1 10">Multi-pass membrane protein</topology>
    </subcellularLocation>
</comment>
<evidence type="ECO:0000256" key="8">
    <source>
        <dbReference type="ARBA" id="ARBA00023170"/>
    </source>
</evidence>
<dbReference type="SUPFAM" id="SSF56935">
    <property type="entry name" value="Porins"/>
    <property type="match status" value="1"/>
</dbReference>
<dbReference type="InterPro" id="IPR039426">
    <property type="entry name" value="TonB-dep_rcpt-like"/>
</dbReference>
<dbReference type="AlphaFoldDB" id="A0A4Q7N3T5"/>
<evidence type="ECO:0000256" key="1">
    <source>
        <dbReference type="ARBA" id="ARBA00004571"/>
    </source>
</evidence>
<dbReference type="InterPro" id="IPR037066">
    <property type="entry name" value="Plug_dom_sf"/>
</dbReference>
<evidence type="ECO:0000256" key="5">
    <source>
        <dbReference type="ARBA" id="ARBA00022729"/>
    </source>
</evidence>